<keyword evidence="5" id="KW-1185">Reference proteome</keyword>
<dbReference type="InterPro" id="IPR005754">
    <property type="entry name" value="Sortase"/>
</dbReference>
<feature type="active site" description="Acyl-thioester intermediate" evidence="2">
    <location>
        <position position="404"/>
    </location>
</feature>
<evidence type="ECO:0000313" key="4">
    <source>
        <dbReference type="EMBL" id="MDQ0367819.1"/>
    </source>
</evidence>
<dbReference type="InterPro" id="IPR042003">
    <property type="entry name" value="Sortase_E"/>
</dbReference>
<dbReference type="NCBIfam" id="TIGR01076">
    <property type="entry name" value="sortase_fam"/>
    <property type="match status" value="1"/>
</dbReference>
<evidence type="ECO:0000256" key="1">
    <source>
        <dbReference type="ARBA" id="ARBA00022801"/>
    </source>
</evidence>
<dbReference type="EMBL" id="JAUSUZ010000001">
    <property type="protein sequence ID" value="MDQ0367819.1"/>
    <property type="molecule type" value="Genomic_DNA"/>
</dbReference>
<evidence type="ECO:0000256" key="2">
    <source>
        <dbReference type="PIRSR" id="PIRSR605754-1"/>
    </source>
</evidence>
<dbReference type="RefSeq" id="WP_307242109.1">
    <property type="nucleotide sequence ID" value="NZ_JAUSUZ010000001.1"/>
</dbReference>
<dbReference type="Proteomes" id="UP001240236">
    <property type="component" value="Unassembled WGS sequence"/>
</dbReference>
<feature type="compositionally biased region" description="Pro residues" evidence="3">
    <location>
        <begin position="56"/>
        <end position="67"/>
    </location>
</feature>
<feature type="compositionally biased region" description="Pro residues" evidence="3">
    <location>
        <begin position="26"/>
        <end position="38"/>
    </location>
</feature>
<dbReference type="GO" id="GO:0016787">
    <property type="term" value="F:hydrolase activity"/>
    <property type="evidence" value="ECO:0007669"/>
    <property type="project" value="UniProtKB-KW"/>
</dbReference>
<organism evidence="4 5">
    <name type="scientific">Catenuloplanes indicus</name>
    <dbReference type="NCBI Taxonomy" id="137267"/>
    <lineage>
        <taxon>Bacteria</taxon>
        <taxon>Bacillati</taxon>
        <taxon>Actinomycetota</taxon>
        <taxon>Actinomycetes</taxon>
        <taxon>Micromonosporales</taxon>
        <taxon>Micromonosporaceae</taxon>
        <taxon>Catenuloplanes</taxon>
    </lineage>
</organism>
<dbReference type="InterPro" id="IPR053465">
    <property type="entry name" value="Sortase_Class_E"/>
</dbReference>
<dbReference type="AlphaFoldDB" id="A0AAE4AYW2"/>
<feature type="compositionally biased region" description="Polar residues" evidence="3">
    <location>
        <begin position="103"/>
        <end position="116"/>
    </location>
</feature>
<evidence type="ECO:0000313" key="5">
    <source>
        <dbReference type="Proteomes" id="UP001240236"/>
    </source>
</evidence>
<feature type="region of interest" description="Disordered" evidence="3">
    <location>
        <begin position="1"/>
        <end position="185"/>
    </location>
</feature>
<reference evidence="4 5" key="1">
    <citation type="submission" date="2023-07" db="EMBL/GenBank/DDBJ databases">
        <title>Sequencing the genomes of 1000 actinobacteria strains.</title>
        <authorList>
            <person name="Klenk H.-P."/>
        </authorList>
    </citation>
    <scope>NUCLEOTIDE SEQUENCE [LARGE SCALE GENOMIC DNA]</scope>
    <source>
        <strain evidence="4 5">DSM 44709</strain>
    </source>
</reference>
<feature type="active site" description="Proton donor/acceptor" evidence="2">
    <location>
        <position position="338"/>
    </location>
</feature>
<dbReference type="SUPFAM" id="SSF63817">
    <property type="entry name" value="Sortase"/>
    <property type="match status" value="1"/>
</dbReference>
<gene>
    <name evidence="4" type="ORF">J2S42_004488</name>
</gene>
<protein>
    <submittedName>
        <fullName evidence="4">LPXTG-site transpeptidase (Sortase) family protein</fullName>
    </submittedName>
</protein>
<name>A0AAE4AYW2_9ACTN</name>
<evidence type="ECO:0000256" key="3">
    <source>
        <dbReference type="SAM" id="MobiDB-lite"/>
    </source>
</evidence>
<dbReference type="Pfam" id="PF04203">
    <property type="entry name" value="Sortase"/>
    <property type="match status" value="1"/>
</dbReference>
<accession>A0AAE4AYW2</accession>
<keyword evidence="1" id="KW-0378">Hydrolase</keyword>
<feature type="compositionally biased region" description="Low complexity" evidence="3">
    <location>
        <begin position="132"/>
        <end position="154"/>
    </location>
</feature>
<dbReference type="InterPro" id="IPR023365">
    <property type="entry name" value="Sortase_dom-sf"/>
</dbReference>
<sequence>MNSDKPPSGRRGQPATYAASTYSPTPAEPEPPAAPVTPPAGESTAIIPRVYGGTAPNPPARRPSPFPKDPRAAQPGAYGTNSDTQTTAPLPAHPAGPRPPTMSPRQATPPLDTTTARPKVSPPLSDQTAQLPAAAPARPHRSAPAAPASPIAEPTMMMGAILGDSKRPRTEEPPAPEGGGKHAENKIPRGAKVVRLRAERVEDGYKSVYSELTRPTWFTRTMAVVRGAGEVMITFGLIVLLFAAYEVWGSGAVVDAHQSDLDEQLSQAWDNAPTVGPTPTVSAEAAPDGPVGRLYIPRLDKRWVVNQGVTPEDIRYAPGHYPNSAMPGEVGNFSVAGHRNRATFWALDELVEGDPIVVETKDSWYIYQVTMEHIVKPNQVEVVAPVPNQPGAEPTKRMLTLTTCNPKLDNYERLIIHAELSSQEPRVPGEKPSVLE</sequence>
<dbReference type="NCBIfam" id="NF033747">
    <property type="entry name" value="class_E_sortase"/>
    <property type="match status" value="1"/>
</dbReference>
<comment type="caution">
    <text evidence="4">The sequence shown here is derived from an EMBL/GenBank/DDBJ whole genome shotgun (WGS) entry which is preliminary data.</text>
</comment>
<feature type="compositionally biased region" description="Pro residues" evidence="3">
    <location>
        <begin position="91"/>
        <end position="102"/>
    </location>
</feature>
<dbReference type="Gene3D" id="2.40.260.10">
    <property type="entry name" value="Sortase"/>
    <property type="match status" value="1"/>
</dbReference>
<proteinExistence type="predicted"/>
<dbReference type="CDD" id="cd05830">
    <property type="entry name" value="Sortase_E"/>
    <property type="match status" value="1"/>
</dbReference>